<evidence type="ECO:0000313" key="7">
    <source>
        <dbReference type="EMBL" id="KAF4445971.1"/>
    </source>
</evidence>
<dbReference type="OrthoDB" id="20872at2759"/>
<comment type="caution">
    <text evidence="7">The sequence shown here is derived from an EMBL/GenBank/DDBJ whole genome shotgun (WGS) entry which is preliminary data.</text>
</comment>
<organism evidence="7 8">
    <name type="scientific">Fusarium austroafricanum</name>
    <dbReference type="NCBI Taxonomy" id="2364996"/>
    <lineage>
        <taxon>Eukaryota</taxon>
        <taxon>Fungi</taxon>
        <taxon>Dikarya</taxon>
        <taxon>Ascomycota</taxon>
        <taxon>Pezizomycotina</taxon>
        <taxon>Sordariomycetes</taxon>
        <taxon>Hypocreomycetidae</taxon>
        <taxon>Hypocreales</taxon>
        <taxon>Nectriaceae</taxon>
        <taxon>Fusarium</taxon>
        <taxon>Fusarium concolor species complex</taxon>
    </lineage>
</organism>
<sequence>MVGRLRVILAEKEDHVGGTTFRSGGCMWMPDNFLMKEAGIQDNKEQAARYISAVAKLTCSSLEEQAFHGRLRDERLDAFLTQGPEMMRYFRDQGFRWMAKPSQFPDYHPHIEGAVHHGRTLDPAVFDAASLGHYQKYLPKPDGAPVIPRFEDFRVLTRLRSSGQCRAEVSALPKGMSRPVSMGRSLVAQLLKLCKEHDNVEIWTRWELSELLLSGHDGGVVGARVQRRGSEELVDIYASLGVILATGGFSQNQEMRDTYLAGRTATSEATSGMPTKTEWSLASDGDTGIALRAGQRIGAGSAQLGQVWGIPTMIDPRTGKVTEAMFAISKPFSIVVDGCGRRFFSESQPYGEAVRSMYERANEDAEAATFWLVFDRRYRRRYPIGSLKSAWQIDQAIEQGLLLSSDTIDGLAEQMHMSSLNLQMTVDEWNEMCDQGRDKYFHRGEDKYQQFIGDPTVVPNPCMGPVKESPFYGIRIFPGDAGTRGGPQTDQFARVLRADGSVISGLFAGGNASVALLGTQGAGTALAPAMTDGFIAVKYMQHLARGSGVTLEDRQKAVVQESAWWHSRHRLCPSLLFNDCVDLFNCIRFTQSLGFSGQQPTLKLDIIKCRLARWGTCGGGEPCFEARLKEDDLNTMREILQAMVMAFQACYNRSRRQSRRLANNRQGQDVSVALDQLAQQLRDQLHTVNAERLSGANLIDKTSWAIYKKDHAEILIRDCVAYIDELENDIQVGTGDLEDEAAKDIEEFNDTDSLQRLKSAVYGVDPAMNIVAGAKYESLGQNGDIHVGRGSGWNQPSSQWRSGNNIVGSIGPGFRGKIHVGDTYGGKSFWDD</sequence>
<reference evidence="7" key="1">
    <citation type="submission" date="2020-01" db="EMBL/GenBank/DDBJ databases">
        <title>Identification and distribution of gene clusters putatively required for synthesis of sphingolipid metabolism inhibitors in phylogenetically diverse species of the filamentous fungus Fusarium.</title>
        <authorList>
            <person name="Kim H.-S."/>
            <person name="Busman M."/>
            <person name="Brown D.W."/>
            <person name="Divon H."/>
            <person name="Uhlig S."/>
            <person name="Proctor R.H."/>
        </authorList>
    </citation>
    <scope>NUCLEOTIDE SEQUENCE</scope>
    <source>
        <strain evidence="7">NRRL 53441</strain>
    </source>
</reference>
<evidence type="ECO:0000256" key="2">
    <source>
        <dbReference type="ARBA" id="ARBA00022630"/>
    </source>
</evidence>
<evidence type="ECO:0000256" key="4">
    <source>
        <dbReference type="ARBA" id="ARBA00023002"/>
    </source>
</evidence>
<dbReference type="GO" id="GO:0016491">
    <property type="term" value="F:oxidoreductase activity"/>
    <property type="evidence" value="ECO:0007669"/>
    <property type="project" value="UniProtKB-KW"/>
</dbReference>
<proteinExistence type="predicted"/>
<keyword evidence="8" id="KW-1185">Reference proteome</keyword>
<dbReference type="EMBL" id="JAADJG010000490">
    <property type="protein sequence ID" value="KAF4445971.1"/>
    <property type="molecule type" value="Genomic_DNA"/>
</dbReference>
<gene>
    <name evidence="7" type="ORF">F53441_10336</name>
</gene>
<keyword evidence="4" id="KW-0560">Oxidoreductase</keyword>
<dbReference type="Pfam" id="PF00890">
    <property type="entry name" value="FAD_binding_2"/>
    <property type="match status" value="1"/>
</dbReference>
<keyword evidence="2" id="KW-0285">Flavoprotein</keyword>
<evidence type="ECO:0000259" key="6">
    <source>
        <dbReference type="Pfam" id="PF14479"/>
    </source>
</evidence>
<name>A0A8H4K9Q7_9HYPO</name>
<evidence type="ECO:0000256" key="3">
    <source>
        <dbReference type="ARBA" id="ARBA00022827"/>
    </source>
</evidence>
<evidence type="ECO:0000259" key="5">
    <source>
        <dbReference type="Pfam" id="PF00890"/>
    </source>
</evidence>
<accession>A0A8H4K9Q7</accession>
<dbReference type="InterPro" id="IPR027477">
    <property type="entry name" value="Succ_DH/fumarate_Rdtase_cat_sf"/>
</dbReference>
<dbReference type="InterPro" id="IPR029498">
    <property type="entry name" value="HeLo_dom"/>
</dbReference>
<dbReference type="Gene3D" id="1.20.120.1020">
    <property type="entry name" value="Prion-inhibition and propagation, HeLo domain"/>
    <property type="match status" value="1"/>
</dbReference>
<dbReference type="SUPFAM" id="SSF51905">
    <property type="entry name" value="FAD/NAD(P)-binding domain"/>
    <property type="match status" value="1"/>
</dbReference>
<dbReference type="Proteomes" id="UP000605986">
    <property type="component" value="Unassembled WGS sequence"/>
</dbReference>
<comment type="cofactor">
    <cofactor evidence="1">
        <name>FAD</name>
        <dbReference type="ChEBI" id="CHEBI:57692"/>
    </cofactor>
</comment>
<dbReference type="InterPro" id="IPR003953">
    <property type="entry name" value="FAD-dep_OxRdtase_2_FAD-bd"/>
</dbReference>
<evidence type="ECO:0000256" key="1">
    <source>
        <dbReference type="ARBA" id="ARBA00001974"/>
    </source>
</evidence>
<dbReference type="Pfam" id="PF14479">
    <property type="entry name" value="HeLo"/>
    <property type="match status" value="1"/>
</dbReference>
<dbReference type="InterPro" id="IPR036188">
    <property type="entry name" value="FAD/NAD-bd_sf"/>
</dbReference>
<dbReference type="Gene3D" id="3.50.50.60">
    <property type="entry name" value="FAD/NAD(P)-binding domain"/>
    <property type="match status" value="2"/>
</dbReference>
<protein>
    <submittedName>
        <fullName evidence="7">3-oxosteroid 1-dehydrogenase</fullName>
    </submittedName>
</protein>
<dbReference type="InterPro" id="IPR038305">
    <property type="entry name" value="HeLo_sf"/>
</dbReference>
<dbReference type="SUPFAM" id="SSF56425">
    <property type="entry name" value="Succinate dehydrogenase/fumarate reductase flavoprotein, catalytic domain"/>
    <property type="match status" value="1"/>
</dbReference>
<feature type="domain" description="FAD-dependent oxidoreductase 2 FAD-binding" evidence="5">
    <location>
        <begin position="5"/>
        <end position="514"/>
    </location>
</feature>
<evidence type="ECO:0000313" key="8">
    <source>
        <dbReference type="Proteomes" id="UP000605986"/>
    </source>
</evidence>
<dbReference type="PANTHER" id="PTHR43400">
    <property type="entry name" value="FUMARATE REDUCTASE"/>
    <property type="match status" value="1"/>
</dbReference>
<dbReference type="GO" id="GO:0008202">
    <property type="term" value="P:steroid metabolic process"/>
    <property type="evidence" value="ECO:0007669"/>
    <property type="project" value="UniProtKB-ARBA"/>
</dbReference>
<dbReference type="PANTHER" id="PTHR43400:SF10">
    <property type="entry name" value="3-OXOSTEROID 1-DEHYDROGENASE"/>
    <property type="match status" value="1"/>
</dbReference>
<keyword evidence="3" id="KW-0274">FAD</keyword>
<dbReference type="AlphaFoldDB" id="A0A8H4K9Q7"/>
<dbReference type="InterPro" id="IPR050315">
    <property type="entry name" value="FAD-oxidoreductase_2"/>
</dbReference>
<feature type="domain" description="Prion-inhibition and propagation HeLo" evidence="6">
    <location>
        <begin position="576"/>
        <end position="757"/>
    </location>
</feature>